<evidence type="ECO:0000313" key="3">
    <source>
        <dbReference type="Proteomes" id="UP001454036"/>
    </source>
</evidence>
<evidence type="ECO:0000256" key="1">
    <source>
        <dbReference type="SAM" id="MobiDB-lite"/>
    </source>
</evidence>
<keyword evidence="3" id="KW-1185">Reference proteome</keyword>
<dbReference type="AlphaFoldDB" id="A0AAV3P4N0"/>
<organism evidence="2 3">
    <name type="scientific">Lithospermum erythrorhizon</name>
    <name type="common">Purple gromwell</name>
    <name type="synonym">Lithospermum officinale var. erythrorhizon</name>
    <dbReference type="NCBI Taxonomy" id="34254"/>
    <lineage>
        <taxon>Eukaryota</taxon>
        <taxon>Viridiplantae</taxon>
        <taxon>Streptophyta</taxon>
        <taxon>Embryophyta</taxon>
        <taxon>Tracheophyta</taxon>
        <taxon>Spermatophyta</taxon>
        <taxon>Magnoliopsida</taxon>
        <taxon>eudicotyledons</taxon>
        <taxon>Gunneridae</taxon>
        <taxon>Pentapetalae</taxon>
        <taxon>asterids</taxon>
        <taxon>lamiids</taxon>
        <taxon>Boraginales</taxon>
        <taxon>Boraginaceae</taxon>
        <taxon>Boraginoideae</taxon>
        <taxon>Lithospermeae</taxon>
        <taxon>Lithospermum</taxon>
    </lineage>
</organism>
<reference evidence="2 3" key="1">
    <citation type="submission" date="2024-01" db="EMBL/GenBank/DDBJ databases">
        <title>The complete chloroplast genome sequence of Lithospermum erythrorhizon: insights into the phylogenetic relationship among Boraginaceae species and the maternal lineages of purple gromwells.</title>
        <authorList>
            <person name="Okada T."/>
            <person name="Watanabe K."/>
        </authorList>
    </citation>
    <scope>NUCLEOTIDE SEQUENCE [LARGE SCALE GENOMIC DNA]</scope>
</reference>
<evidence type="ECO:0000313" key="2">
    <source>
        <dbReference type="EMBL" id="GAA0146530.1"/>
    </source>
</evidence>
<dbReference type="EMBL" id="BAABME010000943">
    <property type="protein sequence ID" value="GAA0146530.1"/>
    <property type="molecule type" value="Genomic_DNA"/>
</dbReference>
<protein>
    <submittedName>
        <fullName evidence="2">Uncharacterized protein</fullName>
    </submittedName>
</protein>
<accession>A0AAV3P4N0</accession>
<feature type="region of interest" description="Disordered" evidence="1">
    <location>
        <begin position="1"/>
        <end position="33"/>
    </location>
</feature>
<gene>
    <name evidence="2" type="ORF">LIER_06460</name>
</gene>
<proteinExistence type="predicted"/>
<dbReference type="PANTHER" id="PTHR47592">
    <property type="entry name" value="PBF68 PROTEIN"/>
    <property type="match status" value="1"/>
</dbReference>
<name>A0AAV3P4N0_LITER</name>
<sequence>MTVKEVALRLRTEEDNRKEKKGEKNGSKPLLEEAKANIVEQGSGSKSFKGKQKDYKPKAKGIDFKKKFEGKCFICDKKGHKSHESRFPKKKKAAYKANMVNKVTNAPLFGKGIFTNFKPLTTGDKMYMGNFSTSTIEEVRKNLIFGSLLNKHRFLMVMEADKLTLSKAGIFVGKGYILDGLFKLNVMTISNMYKMTTTSAYLIES</sequence>
<comment type="caution">
    <text evidence="2">The sequence shown here is derived from an EMBL/GenBank/DDBJ whole genome shotgun (WGS) entry which is preliminary data.</text>
</comment>
<dbReference type="Proteomes" id="UP001454036">
    <property type="component" value="Unassembled WGS sequence"/>
</dbReference>